<evidence type="ECO:0000313" key="6">
    <source>
        <dbReference type="Proteomes" id="UP000238479"/>
    </source>
</evidence>
<evidence type="ECO:0000256" key="2">
    <source>
        <dbReference type="PROSITE-ProRule" id="PRU00176"/>
    </source>
</evidence>
<dbReference type="Gramene" id="PRQ44180">
    <property type="protein sequence ID" value="PRQ44180"/>
    <property type="gene ID" value="RchiOBHm_Chr3g0476371"/>
</dbReference>
<dbReference type="AlphaFoldDB" id="A0A2P6RCP2"/>
<dbReference type="InterPro" id="IPR000504">
    <property type="entry name" value="RRM_dom"/>
</dbReference>
<dbReference type="SUPFAM" id="SSF54928">
    <property type="entry name" value="RNA-binding domain, RBD"/>
    <property type="match status" value="1"/>
</dbReference>
<dbReference type="Proteomes" id="UP000238479">
    <property type="component" value="Chromosome 3"/>
</dbReference>
<sequence>MPMRATSLRSSTFFPKNISLPIPLVMSTSSLSVASTSTTCSSSLCNKISNFSLTPIPTHLQPQFKPLKPLKLKAHFSYFSRLSSLHHFRRPFSALDGLEVEEGNESSEEEGEEQKDPQAELLEEDEVEEEKEEPKEAGSDRSDAGRLYVGNLPYSMTSTQLSEIFGEAGTVTYSEIIYDRVTDRSRGFGFVTMSNVEEAQEAIRMFDGSQVGGRTVRVNFPEVPRGGEREILGPKIRNPGYKVYIDSPNKIYAGNLGWGLTSQGLKDAFEGQPGLLGAKVIYERGSGRSRGFGFVTFDTAAAAEAAVTAMNGVEVDGRALRLNMASERARIVTVTPPPASETSTENTEASELASPSASETTAEDTTDSGEVVSSPASETTAEDADSSELISSVSI</sequence>
<evidence type="ECO:0000259" key="4">
    <source>
        <dbReference type="PROSITE" id="PS50102"/>
    </source>
</evidence>
<reference evidence="5 6" key="1">
    <citation type="journal article" date="2018" name="Nat. Genet.">
        <title>The Rosa genome provides new insights in the design of modern roses.</title>
        <authorList>
            <person name="Bendahmane M."/>
        </authorList>
    </citation>
    <scope>NUCLEOTIDE SEQUENCE [LARGE SCALE GENOMIC DNA]</scope>
    <source>
        <strain evidence="6">cv. Old Blush</strain>
    </source>
</reference>
<accession>A0A2P6RCP2</accession>
<protein>
    <submittedName>
        <fullName evidence="5">Putative nucleotide-binding alpha-beta plait domain-containing protein</fullName>
    </submittedName>
</protein>
<dbReference type="GO" id="GO:1901259">
    <property type="term" value="P:chloroplast rRNA processing"/>
    <property type="evidence" value="ECO:0007669"/>
    <property type="project" value="TreeGrafter"/>
</dbReference>
<feature type="compositionally biased region" description="Acidic residues" evidence="3">
    <location>
        <begin position="99"/>
        <end position="113"/>
    </location>
</feature>
<feature type="compositionally biased region" description="Low complexity" evidence="3">
    <location>
        <begin position="340"/>
        <end position="360"/>
    </location>
</feature>
<dbReference type="PANTHER" id="PTHR48025">
    <property type="entry name" value="OS02G0815200 PROTEIN"/>
    <property type="match status" value="1"/>
</dbReference>
<dbReference type="Pfam" id="PF00076">
    <property type="entry name" value="RRM_1"/>
    <property type="match status" value="2"/>
</dbReference>
<dbReference type="OMA" id="HRFFCAA"/>
<dbReference type="STRING" id="74649.A0A2P6RCP2"/>
<gene>
    <name evidence="5" type="ORF">RchiOBHm_Chr3g0476371</name>
</gene>
<dbReference type="InterPro" id="IPR035979">
    <property type="entry name" value="RBD_domain_sf"/>
</dbReference>
<feature type="compositionally biased region" description="Acidic residues" evidence="3">
    <location>
        <begin position="121"/>
        <end position="131"/>
    </location>
</feature>
<dbReference type="PROSITE" id="PS50102">
    <property type="entry name" value="RRM"/>
    <property type="match status" value="2"/>
</dbReference>
<feature type="domain" description="RRM" evidence="4">
    <location>
        <begin position="249"/>
        <end position="327"/>
    </location>
</feature>
<organism evidence="5 6">
    <name type="scientific">Rosa chinensis</name>
    <name type="common">China rose</name>
    <dbReference type="NCBI Taxonomy" id="74649"/>
    <lineage>
        <taxon>Eukaryota</taxon>
        <taxon>Viridiplantae</taxon>
        <taxon>Streptophyta</taxon>
        <taxon>Embryophyta</taxon>
        <taxon>Tracheophyta</taxon>
        <taxon>Spermatophyta</taxon>
        <taxon>Magnoliopsida</taxon>
        <taxon>eudicotyledons</taxon>
        <taxon>Gunneridae</taxon>
        <taxon>Pentapetalae</taxon>
        <taxon>rosids</taxon>
        <taxon>fabids</taxon>
        <taxon>Rosales</taxon>
        <taxon>Rosaceae</taxon>
        <taxon>Rosoideae</taxon>
        <taxon>Rosoideae incertae sedis</taxon>
        <taxon>Rosa</taxon>
    </lineage>
</organism>
<evidence type="ECO:0000256" key="1">
    <source>
        <dbReference type="ARBA" id="ARBA00022884"/>
    </source>
</evidence>
<feature type="region of interest" description="Disordered" evidence="3">
    <location>
        <begin position="99"/>
        <end position="146"/>
    </location>
</feature>
<feature type="domain" description="RRM" evidence="4">
    <location>
        <begin position="145"/>
        <end position="223"/>
    </location>
</feature>
<dbReference type="InterPro" id="IPR012677">
    <property type="entry name" value="Nucleotide-bd_a/b_plait_sf"/>
</dbReference>
<dbReference type="GO" id="GO:0003729">
    <property type="term" value="F:mRNA binding"/>
    <property type="evidence" value="ECO:0007669"/>
    <property type="project" value="TreeGrafter"/>
</dbReference>
<dbReference type="InterPro" id="IPR050502">
    <property type="entry name" value="Euk_RNA-bind_prot"/>
</dbReference>
<keyword evidence="6" id="KW-1185">Reference proteome</keyword>
<dbReference type="PANTHER" id="PTHR48025:SF11">
    <property type="entry name" value="RNA-BINDING PROTEIN CP33, CHLOROPLASTIC"/>
    <property type="match status" value="1"/>
</dbReference>
<proteinExistence type="predicted"/>
<dbReference type="CDD" id="cd21609">
    <property type="entry name" value="RRM1_PSRP2_like"/>
    <property type="match status" value="1"/>
</dbReference>
<dbReference type="Gene3D" id="3.30.70.330">
    <property type="match status" value="2"/>
</dbReference>
<dbReference type="GO" id="GO:0009535">
    <property type="term" value="C:chloroplast thylakoid membrane"/>
    <property type="evidence" value="ECO:0007669"/>
    <property type="project" value="TreeGrafter"/>
</dbReference>
<feature type="compositionally biased region" description="Basic and acidic residues" evidence="3">
    <location>
        <begin position="132"/>
        <end position="144"/>
    </location>
</feature>
<evidence type="ECO:0000313" key="5">
    <source>
        <dbReference type="EMBL" id="PRQ44180.1"/>
    </source>
</evidence>
<evidence type="ECO:0000256" key="3">
    <source>
        <dbReference type="SAM" id="MobiDB-lite"/>
    </source>
</evidence>
<dbReference type="OrthoDB" id="439808at2759"/>
<name>A0A2P6RCP2_ROSCH</name>
<keyword evidence="1 2" id="KW-0694">RNA-binding</keyword>
<comment type="caution">
    <text evidence="5">The sequence shown here is derived from an EMBL/GenBank/DDBJ whole genome shotgun (WGS) entry which is preliminary data.</text>
</comment>
<dbReference type="EMBL" id="PDCK01000041">
    <property type="protein sequence ID" value="PRQ44180.1"/>
    <property type="molecule type" value="Genomic_DNA"/>
</dbReference>
<feature type="region of interest" description="Disordered" evidence="3">
    <location>
        <begin position="331"/>
        <end position="395"/>
    </location>
</feature>
<dbReference type="SMART" id="SM00360">
    <property type="entry name" value="RRM"/>
    <property type="match status" value="2"/>
</dbReference>